<keyword evidence="1" id="KW-0808">Transferase</keyword>
<gene>
    <name evidence="1" type="ORF">Tci_861026</name>
</gene>
<feature type="non-terminal residue" evidence="1">
    <location>
        <position position="205"/>
    </location>
</feature>
<dbReference type="EMBL" id="BKCJ011118824">
    <property type="protein sequence ID" value="GFC89056.1"/>
    <property type="molecule type" value="Genomic_DNA"/>
</dbReference>
<dbReference type="GO" id="GO:0003964">
    <property type="term" value="F:RNA-directed DNA polymerase activity"/>
    <property type="evidence" value="ECO:0007669"/>
    <property type="project" value="UniProtKB-KW"/>
</dbReference>
<organism evidence="1">
    <name type="scientific">Tanacetum cinerariifolium</name>
    <name type="common">Dalmatian daisy</name>
    <name type="synonym">Chrysanthemum cinerariifolium</name>
    <dbReference type="NCBI Taxonomy" id="118510"/>
    <lineage>
        <taxon>Eukaryota</taxon>
        <taxon>Viridiplantae</taxon>
        <taxon>Streptophyta</taxon>
        <taxon>Embryophyta</taxon>
        <taxon>Tracheophyta</taxon>
        <taxon>Spermatophyta</taxon>
        <taxon>Magnoliopsida</taxon>
        <taxon>eudicotyledons</taxon>
        <taxon>Gunneridae</taxon>
        <taxon>Pentapetalae</taxon>
        <taxon>asterids</taxon>
        <taxon>campanulids</taxon>
        <taxon>Asterales</taxon>
        <taxon>Asteraceae</taxon>
        <taxon>Asteroideae</taxon>
        <taxon>Anthemideae</taxon>
        <taxon>Anthemidinae</taxon>
        <taxon>Tanacetum</taxon>
    </lineage>
</organism>
<keyword evidence="1" id="KW-0548">Nucleotidyltransferase</keyword>
<comment type="caution">
    <text evidence="1">The sequence shown here is derived from an EMBL/GenBank/DDBJ whole genome shotgun (WGS) entry which is preliminary data.</text>
</comment>
<accession>A0A699RTH6</accession>
<keyword evidence="1" id="KW-0695">RNA-directed DNA polymerase</keyword>
<dbReference type="AlphaFoldDB" id="A0A699RTH6"/>
<evidence type="ECO:0000313" key="1">
    <source>
        <dbReference type="EMBL" id="GFC89056.1"/>
    </source>
</evidence>
<sequence length="205" mass="23831">MMGDFNEVRYKSERFGSNFKAHNADIFNSFIHNAGLNEVHLAGSALAKHKEDLRMFDEAIDKGKSPVEMVHKRLETLNKIHQVNNTHMSEVAQKAKIKWVVEGDENTKFFHGMLNKKRNQRSIRGIMVNGTWIDDPVKVKYEFLDHFRNMFDRPPENRARIDICFPNVLSNDQRDDFERMVTKEEVKKAVWDCGSDKFPGPDGFS</sequence>
<name>A0A699RTH6_TANCI</name>
<proteinExistence type="predicted"/>
<protein>
    <submittedName>
        <fullName evidence="1">RNA-directed DNA polymerase, eukaryota</fullName>
    </submittedName>
</protein>
<reference evidence="1" key="1">
    <citation type="journal article" date="2019" name="Sci. Rep.">
        <title>Draft genome of Tanacetum cinerariifolium, the natural source of mosquito coil.</title>
        <authorList>
            <person name="Yamashiro T."/>
            <person name="Shiraishi A."/>
            <person name="Satake H."/>
            <person name="Nakayama K."/>
        </authorList>
    </citation>
    <scope>NUCLEOTIDE SEQUENCE</scope>
</reference>